<dbReference type="InterPro" id="IPR036390">
    <property type="entry name" value="WH_DNA-bd_sf"/>
</dbReference>
<evidence type="ECO:0000256" key="2">
    <source>
        <dbReference type="ARBA" id="ARBA00009437"/>
    </source>
</evidence>
<proteinExistence type="inferred from homology"/>
<keyword evidence="5" id="KW-0804">Transcription</keyword>
<evidence type="ECO:0000256" key="3">
    <source>
        <dbReference type="ARBA" id="ARBA00023015"/>
    </source>
</evidence>
<accession>A0A1Y2JWN7</accession>
<dbReference type="SUPFAM" id="SSF53850">
    <property type="entry name" value="Periplasmic binding protein-like II"/>
    <property type="match status" value="1"/>
</dbReference>
<dbReference type="PANTHER" id="PTHR30346">
    <property type="entry name" value="TRANSCRIPTIONAL DUAL REGULATOR HCAR-RELATED"/>
    <property type="match status" value="1"/>
</dbReference>
<dbReference type="Proteomes" id="UP000193335">
    <property type="component" value="Unassembled WGS sequence"/>
</dbReference>
<name>A0A1Y2JWN7_BRAJP</name>
<dbReference type="InterPro" id="IPR005119">
    <property type="entry name" value="LysR_subst-bd"/>
</dbReference>
<dbReference type="Gene3D" id="3.40.190.10">
    <property type="entry name" value="Periplasmic binding protein-like II"/>
    <property type="match status" value="2"/>
</dbReference>
<protein>
    <submittedName>
        <fullName evidence="7">LysR family transcriptional regulator</fullName>
    </submittedName>
</protein>
<dbReference type="Pfam" id="PF03466">
    <property type="entry name" value="LysR_substrate"/>
    <property type="match status" value="1"/>
</dbReference>
<dbReference type="SUPFAM" id="SSF46785">
    <property type="entry name" value="Winged helix' DNA-binding domain"/>
    <property type="match status" value="1"/>
</dbReference>
<dbReference type="PANTHER" id="PTHR30346:SF0">
    <property type="entry name" value="HCA OPERON TRANSCRIPTIONAL ACTIVATOR HCAR"/>
    <property type="match status" value="1"/>
</dbReference>
<dbReference type="InterPro" id="IPR000847">
    <property type="entry name" value="LysR_HTH_N"/>
</dbReference>
<evidence type="ECO:0000313" key="8">
    <source>
        <dbReference type="Proteomes" id="UP000193335"/>
    </source>
</evidence>
<reference evidence="7 8" key="1">
    <citation type="submission" date="2017-03" db="EMBL/GenBank/DDBJ databases">
        <title>Whole genome sequences of fourteen strains of Bradyrhizobium canariense and one strain of Bradyrhizobium japonicum isolated from Lupinus (Papilionoideae: Genisteae) species in Algeria.</title>
        <authorList>
            <person name="Crovadore J."/>
            <person name="Chekireb D."/>
            <person name="Brachmann A."/>
            <person name="Chablais R."/>
            <person name="Cochard B."/>
            <person name="Lefort F."/>
        </authorList>
    </citation>
    <scope>NUCLEOTIDE SEQUENCE [LARGE SCALE GENOMIC DNA]</scope>
    <source>
        <strain evidence="7 8">UBMA197</strain>
    </source>
</reference>
<keyword evidence="4" id="KW-0238">DNA-binding</keyword>
<dbReference type="Pfam" id="PF00126">
    <property type="entry name" value="HTH_1"/>
    <property type="match status" value="1"/>
</dbReference>
<dbReference type="GO" id="GO:0003700">
    <property type="term" value="F:DNA-binding transcription factor activity"/>
    <property type="evidence" value="ECO:0007669"/>
    <property type="project" value="InterPro"/>
</dbReference>
<evidence type="ECO:0000256" key="1">
    <source>
        <dbReference type="ARBA" id="ARBA00003502"/>
    </source>
</evidence>
<dbReference type="CDD" id="cd08414">
    <property type="entry name" value="PBP2_LTTR_aromatics_like"/>
    <property type="match status" value="1"/>
</dbReference>
<dbReference type="RefSeq" id="WP_085398545.1">
    <property type="nucleotide sequence ID" value="NZ_NAFL01000189.1"/>
</dbReference>
<dbReference type="InterPro" id="IPR036388">
    <property type="entry name" value="WH-like_DNA-bd_sf"/>
</dbReference>
<comment type="function">
    <text evidence="1">NodD regulates the expression of the nodABCFE genes which encode other nodulation proteins. NodD is also a negative regulator of its own expression. Binds flavonoids as inducers.</text>
</comment>
<evidence type="ECO:0000256" key="5">
    <source>
        <dbReference type="ARBA" id="ARBA00023163"/>
    </source>
</evidence>
<evidence type="ECO:0000256" key="4">
    <source>
        <dbReference type="ARBA" id="ARBA00023125"/>
    </source>
</evidence>
<dbReference type="Gene3D" id="1.10.10.10">
    <property type="entry name" value="Winged helix-like DNA-binding domain superfamily/Winged helix DNA-binding domain"/>
    <property type="match status" value="1"/>
</dbReference>
<dbReference type="GO" id="GO:0032993">
    <property type="term" value="C:protein-DNA complex"/>
    <property type="evidence" value="ECO:0007669"/>
    <property type="project" value="TreeGrafter"/>
</dbReference>
<keyword evidence="3" id="KW-0805">Transcription regulation</keyword>
<dbReference type="GO" id="GO:0003677">
    <property type="term" value="F:DNA binding"/>
    <property type="evidence" value="ECO:0007669"/>
    <property type="project" value="UniProtKB-KW"/>
</dbReference>
<organism evidence="7 8">
    <name type="scientific">Bradyrhizobium japonicum</name>
    <dbReference type="NCBI Taxonomy" id="375"/>
    <lineage>
        <taxon>Bacteria</taxon>
        <taxon>Pseudomonadati</taxon>
        <taxon>Pseudomonadota</taxon>
        <taxon>Alphaproteobacteria</taxon>
        <taxon>Hyphomicrobiales</taxon>
        <taxon>Nitrobacteraceae</taxon>
        <taxon>Bradyrhizobium</taxon>
    </lineage>
</organism>
<comment type="similarity">
    <text evidence="2">Belongs to the LysR transcriptional regulatory family.</text>
</comment>
<dbReference type="AlphaFoldDB" id="A0A1Y2JWN7"/>
<evidence type="ECO:0000313" key="7">
    <source>
        <dbReference type="EMBL" id="OSJ36538.1"/>
    </source>
</evidence>
<sequence length="312" mass="34346">MTRAAKHNLNTPRKNSTIHLQQLRYAVAAADHGSFRGAAETLMVQQVTVSRCVRQLEQTIGTRVFDRYSGGVRATQFGQTFLRFARSILEQADSLVNSGRMTGRGESGRLSIGFYTSIGAGNLRATLVEYTQRFPQVDIEMIERSRDRLTTALRNRAVDAAIVTGERALPGAKSMPLWSERIVAVLPENHRLVESQTVSWTDLSDETLLLSRRDPGPAIHECLIAKLISPEDRPKNDATRETIKSLVGARPGIGLTLESALGTSCDGVVYREIQDGAGSTRIGLSVNWRADNESPALANFLKLLKQRYPSPS</sequence>
<dbReference type="PROSITE" id="PS50931">
    <property type="entry name" value="HTH_LYSR"/>
    <property type="match status" value="1"/>
</dbReference>
<gene>
    <name evidence="7" type="ORF">BSZ19_03675</name>
</gene>
<comment type="caution">
    <text evidence="7">The sequence shown here is derived from an EMBL/GenBank/DDBJ whole genome shotgun (WGS) entry which is preliminary data.</text>
</comment>
<dbReference type="EMBL" id="NAFL01000189">
    <property type="protein sequence ID" value="OSJ36538.1"/>
    <property type="molecule type" value="Genomic_DNA"/>
</dbReference>
<evidence type="ECO:0000259" key="6">
    <source>
        <dbReference type="PROSITE" id="PS50931"/>
    </source>
</evidence>
<feature type="domain" description="HTH lysR-type" evidence="6">
    <location>
        <begin position="18"/>
        <end position="75"/>
    </location>
</feature>